<evidence type="ECO:0000313" key="1">
    <source>
        <dbReference type="EMBL" id="MFC6725793.1"/>
    </source>
</evidence>
<keyword evidence="2" id="KW-1185">Reference proteome</keyword>
<dbReference type="AlphaFoldDB" id="A0ABD5S3D5"/>
<feature type="non-terminal residue" evidence="1">
    <location>
        <position position="68"/>
    </location>
</feature>
<reference evidence="1 2" key="1">
    <citation type="journal article" date="2019" name="Int. J. Syst. Evol. Microbiol.">
        <title>The Global Catalogue of Microorganisms (GCM) 10K type strain sequencing project: providing services to taxonomists for standard genome sequencing and annotation.</title>
        <authorList>
            <consortium name="The Broad Institute Genomics Platform"/>
            <consortium name="The Broad Institute Genome Sequencing Center for Infectious Disease"/>
            <person name="Wu L."/>
            <person name="Ma J."/>
        </authorList>
    </citation>
    <scope>NUCLEOTIDE SEQUENCE [LARGE SCALE GENOMIC DNA]</scope>
    <source>
        <strain evidence="1 2">NBRC 111368</strain>
    </source>
</reference>
<protein>
    <submittedName>
        <fullName evidence="1">MFS transporter</fullName>
    </submittedName>
</protein>
<proteinExistence type="predicted"/>
<accession>A0ABD5S3D5</accession>
<organism evidence="1 2">
    <name type="scientific">Halobium palmae</name>
    <dbReference type="NCBI Taxonomy" id="1776492"/>
    <lineage>
        <taxon>Archaea</taxon>
        <taxon>Methanobacteriati</taxon>
        <taxon>Methanobacteriota</taxon>
        <taxon>Stenosarchaea group</taxon>
        <taxon>Halobacteria</taxon>
        <taxon>Halobacteriales</taxon>
        <taxon>Haloferacaceae</taxon>
        <taxon>Halobium</taxon>
    </lineage>
</organism>
<comment type="caution">
    <text evidence="1">The sequence shown here is derived from an EMBL/GenBank/DDBJ whole genome shotgun (WGS) entry which is preliminary data.</text>
</comment>
<dbReference type="EMBL" id="JBHSWU010000710">
    <property type="protein sequence ID" value="MFC6725793.1"/>
    <property type="molecule type" value="Genomic_DNA"/>
</dbReference>
<name>A0ABD5S3D5_9EURY</name>
<gene>
    <name evidence="1" type="ORF">ACFQE1_15740</name>
</gene>
<dbReference type="SUPFAM" id="SSF103473">
    <property type="entry name" value="MFS general substrate transporter"/>
    <property type="match status" value="1"/>
</dbReference>
<sequence length="68" mass="7115">MLAHGMVHTYELSIPIFVTIWLTEFDSIDLLVTQLPVTTATVGAVVTGGYALFGLGALPGGVVVDRIG</sequence>
<dbReference type="Proteomes" id="UP001596328">
    <property type="component" value="Unassembled WGS sequence"/>
</dbReference>
<evidence type="ECO:0000313" key="2">
    <source>
        <dbReference type="Proteomes" id="UP001596328"/>
    </source>
</evidence>
<dbReference type="InterPro" id="IPR036259">
    <property type="entry name" value="MFS_trans_sf"/>
</dbReference>